<keyword evidence="4" id="KW-1185">Reference proteome</keyword>
<dbReference type="Proteomes" id="UP000525078">
    <property type="component" value="Unassembled WGS sequence"/>
</dbReference>
<organism evidence="2 4">
    <name type="scientific">Cannabis sativa</name>
    <name type="common">Hemp</name>
    <name type="synonym">Marijuana</name>
    <dbReference type="NCBI Taxonomy" id="3483"/>
    <lineage>
        <taxon>Eukaryota</taxon>
        <taxon>Viridiplantae</taxon>
        <taxon>Streptophyta</taxon>
        <taxon>Embryophyta</taxon>
        <taxon>Tracheophyta</taxon>
        <taxon>Spermatophyta</taxon>
        <taxon>Magnoliopsida</taxon>
        <taxon>eudicotyledons</taxon>
        <taxon>Gunneridae</taxon>
        <taxon>Pentapetalae</taxon>
        <taxon>rosids</taxon>
        <taxon>fabids</taxon>
        <taxon>Rosales</taxon>
        <taxon>Cannabaceae</taxon>
        <taxon>Cannabis</taxon>
    </lineage>
</organism>
<evidence type="ECO:0000313" key="4">
    <source>
        <dbReference type="Proteomes" id="UP000583929"/>
    </source>
</evidence>
<gene>
    <name evidence="1" type="ORF">F8388_006918</name>
    <name evidence="2" type="ORF">G4B88_019740</name>
</gene>
<evidence type="ECO:0000313" key="1">
    <source>
        <dbReference type="EMBL" id="KAF4386963.1"/>
    </source>
</evidence>
<dbReference type="EMBL" id="JAATIQ010000029">
    <property type="protein sequence ID" value="KAF4398019.1"/>
    <property type="molecule type" value="Genomic_DNA"/>
</dbReference>
<evidence type="ECO:0000313" key="2">
    <source>
        <dbReference type="EMBL" id="KAF4398019.1"/>
    </source>
</evidence>
<sequence>MSNQNPVNYSIVNPATRQILDLPDPNHAILRSPYVDNHAPAIHLLPLIAFNRKTHECKLLLECRRVNNQGVEEHALETFEVGKDINWRSIGRQTGFLHFPDVIKLMYVRTSGELHSIRVLLIDEGIALSVLSINAWDDMYLVNNGLPRDVHFNLLKACFIEWDDCLAIAEIIGLDLHLLKMTKYDGGDLRWSEQKRIVPLTFLNTEPYSKERDQISPAIFQSTVLWFNFRRRMSFSYDVKAKRINKIELPRPKRELFDTVTKFQHFPSLVKLQGMRPDQGNYQWYEDRISTSLDACFTSRLATLASRAPLATVTVSSHHLESRRSLANRRTVSRTAAQVVGGHETPNRAYYSWMQSRRRRKPVAALGEDEVLD</sequence>
<name>A0A7J6HTF4_CANSA</name>
<proteinExistence type="predicted"/>
<comment type="caution">
    <text evidence="2">The sequence shown here is derived from an EMBL/GenBank/DDBJ whole genome shotgun (WGS) entry which is preliminary data.</text>
</comment>
<reference evidence="3 4" key="1">
    <citation type="journal article" date="2020" name="bioRxiv">
        <title>Sequence and annotation of 42 cannabis genomes reveals extensive copy number variation in cannabinoid synthesis and pathogen resistance genes.</title>
        <authorList>
            <person name="Mckernan K.J."/>
            <person name="Helbert Y."/>
            <person name="Kane L.T."/>
            <person name="Ebling H."/>
            <person name="Zhang L."/>
            <person name="Liu B."/>
            <person name="Eaton Z."/>
            <person name="Mclaughlin S."/>
            <person name="Kingan S."/>
            <person name="Baybayan P."/>
            <person name="Concepcion G."/>
            <person name="Jordan M."/>
            <person name="Riva A."/>
            <person name="Barbazuk W."/>
            <person name="Harkins T."/>
        </authorList>
    </citation>
    <scope>NUCLEOTIDE SEQUENCE [LARGE SCALE GENOMIC DNA]</scope>
    <source>
        <strain evidence="3 4">cv. Jamaican Lion 4</strain>
        <strain evidence="2">Father</strain>
        <strain evidence="1">Mother</strain>
        <tissue evidence="2">Leaf</tissue>
    </source>
</reference>
<dbReference type="EMBL" id="JAATIP010000041">
    <property type="protein sequence ID" value="KAF4386963.1"/>
    <property type="molecule type" value="Genomic_DNA"/>
</dbReference>
<dbReference type="Proteomes" id="UP000583929">
    <property type="component" value="Unassembled WGS sequence"/>
</dbReference>
<protein>
    <submittedName>
        <fullName evidence="2">Uncharacterized protein</fullName>
    </submittedName>
</protein>
<evidence type="ECO:0000313" key="3">
    <source>
        <dbReference type="Proteomes" id="UP000525078"/>
    </source>
</evidence>
<accession>A0A7J6HTF4</accession>
<dbReference type="AlphaFoldDB" id="A0A7J6HTF4"/>